<feature type="region of interest" description="Disordered" evidence="11">
    <location>
        <begin position="619"/>
        <end position="644"/>
    </location>
</feature>
<evidence type="ECO:0000256" key="10">
    <source>
        <dbReference type="SAM" id="Coils"/>
    </source>
</evidence>
<dbReference type="SUPFAM" id="SSF74924">
    <property type="entry name" value="Cap-Gly domain"/>
    <property type="match status" value="1"/>
</dbReference>
<dbReference type="InterPro" id="IPR036961">
    <property type="entry name" value="Kinesin_motor_dom_sf"/>
</dbReference>
<dbReference type="InterPro" id="IPR036859">
    <property type="entry name" value="CAP-Gly_dom_sf"/>
</dbReference>
<feature type="compositionally biased region" description="Basic and acidic residues" evidence="11">
    <location>
        <begin position="1375"/>
        <end position="1409"/>
    </location>
</feature>
<evidence type="ECO:0000256" key="7">
    <source>
        <dbReference type="ARBA" id="ARBA00023175"/>
    </source>
</evidence>
<dbReference type="Gene3D" id="3.40.850.10">
    <property type="entry name" value="Kinesin motor domain"/>
    <property type="match status" value="1"/>
</dbReference>
<feature type="coiled-coil region" evidence="10">
    <location>
        <begin position="829"/>
        <end position="856"/>
    </location>
</feature>
<evidence type="ECO:0000256" key="2">
    <source>
        <dbReference type="ARBA" id="ARBA00022490"/>
    </source>
</evidence>
<sequence length="1611" mass="179885">MGIYTRGRWMKVSGEKVSKMSLVDLAGSERAQKTGAVGDRLKEGSNINKSLTTLGLVISHLADQSGGKSKNKFVPYRDSVLTWLLKDNLGGNSKTVMLATLSPSADNYEETLSTLRYADRAKRIVNHAVVNEDPNARIIRELREEVDSLRKMLDEAQIIKSGGDLQERLQESEKLMKDMSKTWEQKLQETEQMHKDRHAALEKMGISVETSGIKVEYSKYFLVNLNADPSLNELLVYYLKDHTRVGRHDAAEEQDIKLAGIGIMPEHCKVQIDNAEVHVTPLDGARTCVNGREITAKTKLKHGDRLLWGNNHFFRVNCPKAHSPSSEAPNAETPECIDYDFAQQELMQQQNDPISEAINVMELQHEEDKQEALDRQRQMYERQMELLRTQLMSPSTPSAPYPALLPFDPFKMTPTGVGSKYQQWVTDRDKLFKQSLKKLKEEVVRANALVREANFLALEMCKQTEYSVTLQIPAANLSPNRKRGAFVSEPAILVKRRNKGSQVWSMEKFENKIIDMRDLYEDCKEKGVVEQDSEAGSDSDEYDIPLLLGAQEDTSLSGLRKDPFFELQENHNLIGVANVYLNVLFYDVKLEYQVPIVSQQGEVAGRLHVELTRLTGAPMEQVADDTSSEGSNDSRPNSFIETEEEDGLNVGSSTMIRVAVKEAKGLPPALANFVFCQYDFWGCEETVVPPVVGDVVGKSRKNSKSATFKFDHEKDFKVVVNDEFLEHCSEGALSIEVWGHHSMGFGSSLSWEMEQVQAKSHSIMDRWDELTRKMELCVEIHELSEQGEYAPVEVMQRTEVLTGGVYQLRQKGLDSYQEEDLGRLRQKWNNALDKRREHLDEQLKRIMNKEEKKEADSDRERSLIDQWVVLTEERNAVLVPAAGSGIPGAPADWEVPPGMEDHIPVIFLDMNAEDMGTPKENLQEASGVKSILPKEYGAKFFTLPFVKNSDKDCCSVVSWDSSIHDSVHLNRVTPPNERVYLILKVGVRLSHPAVMDLVLRKRICINVYKRQSITEKLKKRIGKAVNYYSSGDYLQDNQFSTGVTYEIVSNIPKASEDLEDRESLAQMAASHNDRMPDGETYIDKYIEGVSAVESILNLDKLRQEVAIKELLALKGRPLRKATSVPNIHNLRADSTSDLRGSGRSSVGEIERYGTMPKHYSLDSFRSVTGSSPNGAKDQPGVLPNKPQFNLARPNFLNLRTNIYSANKPSTKGMSPAQPPQHKQPLTTLVEEQKETHGQPLEEAQEEEEGEATEAKEQEEENPDELKEEEAIPNEEDKTAEQKDMSHSCTSESLVDVPSSRFTTSMASSGYGSQAQSLQTLSSSDDGASVKSISIDETPDTKAEAKLQREESLIDTEVPDNLDSPLKPTTPAIESIKSDVYSDKALDELEGLSDHNDTFSTPKKDDELRPKSQSAGERNGGKTGPMKATYRPASMVLDSDDGDESKMPKIPSKEDLSDNEDTMSICSFGSRADLHRLGESPMPSWVKVGEAVLVLFSHGASKPGVIQFIGCTEFAAGNWVGVELESADGKNDGSVKGVRYFKCRKRHGVFVRHDKLIMDKKRRNSGRMKPGSPSTRKSTGNLAAAAASPRESNGGAPIPSFMKATASSTRRK</sequence>
<reference evidence="15" key="3">
    <citation type="submission" date="2015-06" db="UniProtKB">
        <authorList>
            <consortium name="EnsemblMetazoa"/>
        </authorList>
    </citation>
    <scope>IDENTIFICATION</scope>
</reference>
<dbReference type="FunCoup" id="R7TXY0">
    <property type="interactions" value="349"/>
</dbReference>
<dbReference type="Pfam" id="PF01302">
    <property type="entry name" value="CAP_GLY"/>
    <property type="match status" value="1"/>
</dbReference>
<evidence type="ECO:0008006" key="17">
    <source>
        <dbReference type="Google" id="ProtNLM"/>
    </source>
</evidence>
<comment type="similarity">
    <text evidence="9">Belongs to the TRAFAC class myosin-kinesin ATPase superfamily. Kinesin family.</text>
</comment>
<dbReference type="InterPro" id="IPR000938">
    <property type="entry name" value="CAP-Gly_domain"/>
</dbReference>
<dbReference type="Gene3D" id="2.30.30.190">
    <property type="entry name" value="CAP Gly-rich-like domain"/>
    <property type="match status" value="1"/>
</dbReference>
<dbReference type="PRINTS" id="PR00380">
    <property type="entry name" value="KINESINHEAVY"/>
</dbReference>
<dbReference type="InterPro" id="IPR019821">
    <property type="entry name" value="Kinesin_motor_CS"/>
</dbReference>
<evidence type="ECO:0000256" key="4">
    <source>
        <dbReference type="ARBA" id="ARBA00022741"/>
    </source>
</evidence>
<dbReference type="STRING" id="283909.R7TXY0"/>
<feature type="domain" description="CAP-Gly" evidence="13">
    <location>
        <begin position="1509"/>
        <end position="1551"/>
    </location>
</feature>
<evidence type="ECO:0000259" key="12">
    <source>
        <dbReference type="PROSITE" id="PS50067"/>
    </source>
</evidence>
<protein>
    <recommendedName>
        <fullName evidence="17">Kinesin motor domain-containing protein</fullName>
    </recommendedName>
</protein>
<dbReference type="GO" id="GO:0005524">
    <property type="term" value="F:ATP binding"/>
    <property type="evidence" value="ECO:0007669"/>
    <property type="project" value="UniProtKB-KW"/>
</dbReference>
<dbReference type="GO" id="GO:0005874">
    <property type="term" value="C:microtubule"/>
    <property type="evidence" value="ECO:0007669"/>
    <property type="project" value="UniProtKB-KW"/>
</dbReference>
<evidence type="ECO:0000256" key="6">
    <source>
        <dbReference type="ARBA" id="ARBA00023054"/>
    </source>
</evidence>
<evidence type="ECO:0000256" key="9">
    <source>
        <dbReference type="PROSITE-ProRule" id="PRU00283"/>
    </source>
</evidence>
<dbReference type="FunFam" id="2.60.200.20:FF:000002">
    <property type="entry name" value="Kinesin family member 13A"/>
    <property type="match status" value="1"/>
</dbReference>
<dbReference type="OMA" id="GQENHNL"/>
<dbReference type="GO" id="GO:0008017">
    <property type="term" value="F:microtubule binding"/>
    <property type="evidence" value="ECO:0007669"/>
    <property type="project" value="InterPro"/>
</dbReference>
<reference evidence="14 16" key="2">
    <citation type="journal article" date="2013" name="Nature">
        <title>Insights into bilaterian evolution from three spiralian genomes.</title>
        <authorList>
            <person name="Simakov O."/>
            <person name="Marletaz F."/>
            <person name="Cho S.J."/>
            <person name="Edsinger-Gonzales E."/>
            <person name="Havlak P."/>
            <person name="Hellsten U."/>
            <person name="Kuo D.H."/>
            <person name="Larsson T."/>
            <person name="Lv J."/>
            <person name="Arendt D."/>
            <person name="Savage R."/>
            <person name="Osoegawa K."/>
            <person name="de Jong P."/>
            <person name="Grimwood J."/>
            <person name="Chapman J.A."/>
            <person name="Shapiro H."/>
            <person name="Aerts A."/>
            <person name="Otillar R.P."/>
            <person name="Terry A.Y."/>
            <person name="Boore J.L."/>
            <person name="Grigoriev I.V."/>
            <person name="Lindberg D.R."/>
            <person name="Seaver E.C."/>
            <person name="Weisblat D.A."/>
            <person name="Putnam N.H."/>
            <person name="Rokhsar D.S."/>
        </authorList>
    </citation>
    <scope>NUCLEOTIDE SEQUENCE</scope>
    <source>
        <strain evidence="14 16">I ESC-2004</strain>
    </source>
</reference>
<dbReference type="InterPro" id="IPR022140">
    <property type="entry name" value="Kinesin-like_KIF1-typ"/>
</dbReference>
<keyword evidence="4" id="KW-0547">Nucleotide-binding</keyword>
<keyword evidence="2" id="KW-0963">Cytoplasm</keyword>
<dbReference type="GO" id="GO:0007018">
    <property type="term" value="P:microtubule-based movement"/>
    <property type="evidence" value="ECO:0007669"/>
    <property type="project" value="InterPro"/>
</dbReference>
<feature type="compositionally biased region" description="Basic and acidic residues" evidence="11">
    <location>
        <begin position="1274"/>
        <end position="1285"/>
    </location>
</feature>
<dbReference type="SMART" id="SM01052">
    <property type="entry name" value="CAP_GLY"/>
    <property type="match status" value="1"/>
</dbReference>
<evidence type="ECO:0000256" key="5">
    <source>
        <dbReference type="ARBA" id="ARBA00022840"/>
    </source>
</evidence>
<feature type="domain" description="Kinesin motor" evidence="12">
    <location>
        <begin position="1"/>
        <end position="124"/>
    </location>
</feature>
<dbReference type="SMART" id="SM00240">
    <property type="entry name" value="FHA"/>
    <property type="match status" value="1"/>
</dbReference>
<reference evidence="16" key="1">
    <citation type="submission" date="2012-12" db="EMBL/GenBank/DDBJ databases">
        <authorList>
            <person name="Hellsten U."/>
            <person name="Grimwood J."/>
            <person name="Chapman J.A."/>
            <person name="Shapiro H."/>
            <person name="Aerts A."/>
            <person name="Otillar R.P."/>
            <person name="Terry A.Y."/>
            <person name="Boore J.L."/>
            <person name="Simakov O."/>
            <person name="Marletaz F."/>
            <person name="Cho S.-J."/>
            <person name="Edsinger-Gonzales E."/>
            <person name="Havlak P."/>
            <person name="Kuo D.-H."/>
            <person name="Larsson T."/>
            <person name="Lv J."/>
            <person name="Arendt D."/>
            <person name="Savage R."/>
            <person name="Osoegawa K."/>
            <person name="de Jong P."/>
            <person name="Lindberg D.R."/>
            <person name="Seaver E.C."/>
            <person name="Weisblat D.A."/>
            <person name="Putnam N.H."/>
            <person name="Grigoriev I.V."/>
            <person name="Rokhsar D.S."/>
        </authorList>
    </citation>
    <scope>NUCLEOTIDE SEQUENCE</scope>
    <source>
        <strain evidence="16">I ESC-2004</strain>
    </source>
</reference>
<dbReference type="SUPFAM" id="SSF49879">
    <property type="entry name" value="SMAD/FHA domain"/>
    <property type="match status" value="1"/>
</dbReference>
<keyword evidence="3" id="KW-0493">Microtubule</keyword>
<dbReference type="OrthoDB" id="3176171at2759"/>
<dbReference type="GO" id="GO:0003777">
    <property type="term" value="F:microtubule motor activity"/>
    <property type="evidence" value="ECO:0007669"/>
    <property type="project" value="InterPro"/>
</dbReference>
<dbReference type="InterPro" id="IPR000253">
    <property type="entry name" value="FHA_dom"/>
</dbReference>
<evidence type="ECO:0000256" key="8">
    <source>
        <dbReference type="ARBA" id="ARBA00023212"/>
    </source>
</evidence>
<dbReference type="EnsemblMetazoa" id="CapteT225292">
    <property type="protein sequence ID" value="CapteP225292"/>
    <property type="gene ID" value="CapteG225292"/>
</dbReference>
<accession>R7TXY0</accession>
<keyword evidence="6 10" id="KW-0175">Coiled coil</keyword>
<keyword evidence="16" id="KW-1185">Reference proteome</keyword>
<comment type="caution">
    <text evidence="9">Lacks conserved residue(s) required for the propagation of feature annotation.</text>
</comment>
<dbReference type="HOGENOM" id="CLU_001485_29_0_1"/>
<dbReference type="InterPro" id="IPR027417">
    <property type="entry name" value="P-loop_NTPase"/>
</dbReference>
<dbReference type="InterPro" id="IPR008984">
    <property type="entry name" value="SMAD_FHA_dom_sf"/>
</dbReference>
<feature type="compositionally biased region" description="Polar residues" evidence="11">
    <location>
        <begin position="1571"/>
        <end position="1580"/>
    </location>
</feature>
<evidence type="ECO:0000256" key="11">
    <source>
        <dbReference type="SAM" id="MobiDB-lite"/>
    </source>
</evidence>
<name>R7TXY0_CAPTE</name>
<keyword evidence="7" id="KW-0505">Motor protein</keyword>
<comment type="subcellular location">
    <subcellularLocation>
        <location evidence="1">Cytoplasm</location>
        <location evidence="1">Cytoskeleton</location>
    </subcellularLocation>
</comment>
<dbReference type="Proteomes" id="UP000014760">
    <property type="component" value="Unassembled WGS sequence"/>
</dbReference>
<gene>
    <name evidence="14" type="ORF">CAPTEDRAFT_225292</name>
</gene>
<dbReference type="Pfam" id="PF16183">
    <property type="entry name" value="Kinesin_assoc"/>
    <property type="match status" value="1"/>
</dbReference>
<dbReference type="Pfam" id="PF12423">
    <property type="entry name" value="KIF1B"/>
    <property type="match status" value="1"/>
</dbReference>
<feature type="compositionally biased region" description="Polar residues" evidence="11">
    <location>
        <begin position="628"/>
        <end position="640"/>
    </location>
</feature>
<dbReference type="PROSITE" id="PS50245">
    <property type="entry name" value="CAP_GLY_2"/>
    <property type="match status" value="1"/>
</dbReference>
<feature type="compositionally biased region" description="Polar residues" evidence="11">
    <location>
        <begin position="1163"/>
        <end position="1173"/>
    </location>
</feature>
<dbReference type="Pfam" id="PF12473">
    <property type="entry name" value="DUF3694"/>
    <property type="match status" value="1"/>
</dbReference>
<keyword evidence="8" id="KW-0206">Cytoskeleton</keyword>
<feature type="region of interest" description="Disordered" evidence="11">
    <location>
        <begin position="1230"/>
        <end position="1460"/>
    </location>
</feature>
<feature type="compositionally biased region" description="Polar residues" evidence="11">
    <location>
        <begin position="1299"/>
        <end position="1311"/>
    </location>
</feature>
<dbReference type="Pfam" id="PF00498">
    <property type="entry name" value="FHA"/>
    <property type="match status" value="1"/>
</dbReference>
<feature type="region of interest" description="Disordered" evidence="11">
    <location>
        <begin position="1163"/>
        <end position="1189"/>
    </location>
</feature>
<dbReference type="InterPro" id="IPR022164">
    <property type="entry name" value="Kinesin-like"/>
</dbReference>
<dbReference type="FunFam" id="3.40.850.10:FF:000167">
    <property type="entry name" value="Uncharacterized protein"/>
    <property type="match status" value="1"/>
</dbReference>
<dbReference type="PROSITE" id="PS00845">
    <property type="entry name" value="CAP_GLY_1"/>
    <property type="match status" value="1"/>
</dbReference>
<dbReference type="EMBL" id="KB307920">
    <property type="protein sequence ID" value="ELT98482.1"/>
    <property type="molecule type" value="Genomic_DNA"/>
</dbReference>
<feature type="region of interest" description="Disordered" evidence="11">
    <location>
        <begin position="1558"/>
        <end position="1611"/>
    </location>
</feature>
<dbReference type="CDD" id="cd22706">
    <property type="entry name" value="FHA_KIF13"/>
    <property type="match status" value="1"/>
</dbReference>
<evidence type="ECO:0000313" key="15">
    <source>
        <dbReference type="EnsemblMetazoa" id="CapteP225292"/>
    </source>
</evidence>
<dbReference type="InterPro" id="IPR032405">
    <property type="entry name" value="Kinesin_assoc"/>
</dbReference>
<dbReference type="PANTHER" id="PTHR47117">
    <property type="entry name" value="STAR-RELATED LIPID TRANSFER PROTEIN 9"/>
    <property type="match status" value="1"/>
</dbReference>
<dbReference type="PROSITE" id="PS00411">
    <property type="entry name" value="KINESIN_MOTOR_1"/>
    <property type="match status" value="1"/>
</dbReference>
<proteinExistence type="inferred from homology"/>
<feature type="compositionally biased region" description="Acidic residues" evidence="11">
    <location>
        <begin position="1242"/>
        <end position="1273"/>
    </location>
</feature>
<dbReference type="InterPro" id="IPR001752">
    <property type="entry name" value="Kinesin_motor_dom"/>
</dbReference>
<evidence type="ECO:0000259" key="13">
    <source>
        <dbReference type="PROSITE" id="PS50245"/>
    </source>
</evidence>
<dbReference type="PROSITE" id="PS50067">
    <property type="entry name" value="KINESIN_MOTOR_2"/>
    <property type="match status" value="1"/>
</dbReference>
<dbReference type="Gene3D" id="6.10.250.2520">
    <property type="match status" value="1"/>
</dbReference>
<evidence type="ECO:0000313" key="14">
    <source>
        <dbReference type="EMBL" id="ELT98482.1"/>
    </source>
</evidence>
<organism evidence="14">
    <name type="scientific">Capitella teleta</name>
    <name type="common">Polychaete worm</name>
    <dbReference type="NCBI Taxonomy" id="283909"/>
    <lineage>
        <taxon>Eukaryota</taxon>
        <taxon>Metazoa</taxon>
        <taxon>Spiralia</taxon>
        <taxon>Lophotrochozoa</taxon>
        <taxon>Annelida</taxon>
        <taxon>Polychaeta</taxon>
        <taxon>Sedentaria</taxon>
        <taxon>Scolecida</taxon>
        <taxon>Capitellidae</taxon>
        <taxon>Capitella</taxon>
    </lineage>
</organism>
<evidence type="ECO:0000256" key="3">
    <source>
        <dbReference type="ARBA" id="ARBA00022701"/>
    </source>
</evidence>
<feature type="compositionally biased region" description="Low complexity" evidence="11">
    <location>
        <begin position="1312"/>
        <end position="1323"/>
    </location>
</feature>
<evidence type="ECO:0000256" key="1">
    <source>
        <dbReference type="ARBA" id="ARBA00004245"/>
    </source>
</evidence>
<dbReference type="SMART" id="SM00129">
    <property type="entry name" value="KISc"/>
    <property type="match status" value="1"/>
</dbReference>
<dbReference type="SUPFAM" id="SSF52540">
    <property type="entry name" value="P-loop containing nucleoside triphosphate hydrolases"/>
    <property type="match status" value="1"/>
</dbReference>
<dbReference type="EMBL" id="AMQN01002061">
    <property type="status" value="NOT_ANNOTATED_CDS"/>
    <property type="molecule type" value="Genomic_DNA"/>
</dbReference>
<dbReference type="Gene3D" id="2.60.200.20">
    <property type="match status" value="1"/>
</dbReference>
<feature type="coiled-coil region" evidence="10">
    <location>
        <begin position="363"/>
        <end position="390"/>
    </location>
</feature>
<evidence type="ECO:0000313" key="16">
    <source>
        <dbReference type="Proteomes" id="UP000014760"/>
    </source>
</evidence>
<keyword evidence="5" id="KW-0067">ATP-binding</keyword>
<feature type="compositionally biased region" description="Basic and acidic residues" evidence="11">
    <location>
        <begin position="1443"/>
        <end position="1455"/>
    </location>
</feature>
<dbReference type="Pfam" id="PF00225">
    <property type="entry name" value="Kinesin"/>
    <property type="match status" value="1"/>
</dbReference>
<feature type="compositionally biased region" description="Basic and acidic residues" evidence="11">
    <location>
        <begin position="1338"/>
        <end position="1351"/>
    </location>
</feature>